<evidence type="ECO:0000313" key="2">
    <source>
        <dbReference type="EMBL" id="QXH81498.1"/>
    </source>
</evidence>
<dbReference type="EMBL" id="CP077084">
    <property type="protein sequence ID" value="QXH81498.1"/>
    <property type="molecule type" value="Genomic_DNA"/>
</dbReference>
<protein>
    <recommendedName>
        <fullName evidence="4">Prophage PssSM-02</fullName>
    </recommendedName>
</protein>
<dbReference type="AlphaFoldDB" id="A0A8H9YXR9"/>
<accession>A0A8H9YXR9</accession>
<dbReference type="KEGG" id="ptrt:HU722_0015860"/>
<evidence type="ECO:0008006" key="4">
    <source>
        <dbReference type="Google" id="ProtNLM"/>
    </source>
</evidence>
<dbReference type="EMBL" id="JABWQF010000023">
    <property type="protein sequence ID" value="MBC3296065.1"/>
    <property type="molecule type" value="Genomic_DNA"/>
</dbReference>
<reference evidence="2" key="2">
    <citation type="submission" date="2021-06" db="EMBL/GenBank/DDBJ databases">
        <title>Updating the genus Pseudomonas: Description of 43 new species and partition of the Pseudomonas putida group.</title>
        <authorList>
            <person name="Girard L."/>
            <person name="Lood C."/>
            <person name="Vandamme P."/>
            <person name="Rokni-Zadeh H."/>
            <person name="van Noort V."/>
            <person name="Hofte M."/>
            <person name="Lavigne R."/>
            <person name="De Mot R."/>
        </authorList>
    </citation>
    <scope>NUCLEOTIDE SEQUENCE</scope>
    <source>
        <strain evidence="2">SWRI145</strain>
    </source>
</reference>
<dbReference type="Proteomes" id="UP000615613">
    <property type="component" value="Chromosome"/>
</dbReference>
<dbReference type="RefSeq" id="WP_065872976.1">
    <property type="nucleotide sequence ID" value="NZ_CP077084.1"/>
</dbReference>
<name>A0A8H9YXR9_9PSED</name>
<evidence type="ECO:0000313" key="1">
    <source>
        <dbReference type="EMBL" id="MBC3296065.1"/>
    </source>
</evidence>
<keyword evidence="3" id="KW-1185">Reference proteome</keyword>
<gene>
    <name evidence="2" type="ORF">HU722_0015860</name>
    <name evidence="1" type="ORF">HU722_31510</name>
</gene>
<organism evidence="1">
    <name type="scientific">Pseudomonas tritici</name>
    <dbReference type="NCBI Taxonomy" id="2745518"/>
    <lineage>
        <taxon>Bacteria</taxon>
        <taxon>Pseudomonadati</taxon>
        <taxon>Pseudomonadota</taxon>
        <taxon>Gammaproteobacteria</taxon>
        <taxon>Pseudomonadales</taxon>
        <taxon>Pseudomonadaceae</taxon>
        <taxon>Pseudomonas</taxon>
    </lineage>
</organism>
<proteinExistence type="predicted"/>
<sequence length="88" mass="9650">MDDLIQGLDGPRTAQQELFYDLEDAAAVIGWSVVELTAIAASGRTPDEAMTLMKICTLLAAQQEKIGAYANEAKDKRIVRTDDRPIQL</sequence>
<evidence type="ECO:0000313" key="3">
    <source>
        <dbReference type="Proteomes" id="UP000615613"/>
    </source>
</evidence>
<reference evidence="1" key="1">
    <citation type="journal article" date="2020" name="Microorganisms">
        <title>Reliable Identification of Environmental Pseudomonas Isolates Using the rpoD Gene.</title>
        <authorList>
            <consortium name="The Broad Institute Genome Sequencing Platform"/>
            <person name="Girard L."/>
            <person name="Lood C."/>
            <person name="Rokni-Zadeh H."/>
            <person name="van Noort V."/>
            <person name="Lavigne R."/>
            <person name="De Mot R."/>
        </authorList>
    </citation>
    <scope>NUCLEOTIDE SEQUENCE [LARGE SCALE GENOMIC DNA]</scope>
    <source>
        <strain evidence="1">SWRI145</strain>
    </source>
</reference>